<reference evidence="2" key="1">
    <citation type="journal article" date="2017" name="Nature">
        <title>The sunflower genome provides insights into oil metabolism, flowering and Asterid evolution.</title>
        <authorList>
            <person name="Badouin H."/>
            <person name="Gouzy J."/>
            <person name="Grassa C.J."/>
            <person name="Murat F."/>
            <person name="Staton S.E."/>
            <person name="Cottret L."/>
            <person name="Lelandais-Briere C."/>
            <person name="Owens G.L."/>
            <person name="Carrere S."/>
            <person name="Mayjonade B."/>
            <person name="Legrand L."/>
            <person name="Gill N."/>
            <person name="Kane N.C."/>
            <person name="Bowers J.E."/>
            <person name="Hubner S."/>
            <person name="Bellec A."/>
            <person name="Berard A."/>
            <person name="Berges H."/>
            <person name="Blanchet N."/>
            <person name="Boniface M.C."/>
            <person name="Brunel D."/>
            <person name="Catrice O."/>
            <person name="Chaidir N."/>
            <person name="Claudel C."/>
            <person name="Donnadieu C."/>
            <person name="Faraut T."/>
            <person name="Fievet G."/>
            <person name="Helmstetter N."/>
            <person name="King M."/>
            <person name="Knapp S.J."/>
            <person name="Lai Z."/>
            <person name="Le Paslier M.C."/>
            <person name="Lippi Y."/>
            <person name="Lorenzon L."/>
            <person name="Mandel J.R."/>
            <person name="Marage G."/>
            <person name="Marchand G."/>
            <person name="Marquand E."/>
            <person name="Bret-Mestries E."/>
            <person name="Morien E."/>
            <person name="Nambeesan S."/>
            <person name="Nguyen T."/>
            <person name="Pegot-Espagnet P."/>
            <person name="Pouilly N."/>
            <person name="Raftis F."/>
            <person name="Sallet E."/>
            <person name="Schiex T."/>
            <person name="Thomas J."/>
            <person name="Vandecasteele C."/>
            <person name="Vares D."/>
            <person name="Vear F."/>
            <person name="Vautrin S."/>
            <person name="Crespi M."/>
            <person name="Mangin B."/>
            <person name="Burke J.M."/>
            <person name="Salse J."/>
            <person name="Munos S."/>
            <person name="Vincourt P."/>
            <person name="Rieseberg L.H."/>
            <person name="Langlade N.B."/>
        </authorList>
    </citation>
    <scope>NUCLEOTIDE SEQUENCE [LARGE SCALE GENOMIC DNA]</scope>
    <source>
        <strain evidence="2">cv. SF193</strain>
    </source>
</reference>
<dbReference type="InParanoid" id="A0A251SHT6"/>
<gene>
    <name evidence="1" type="ORF">HannXRQ_Chr14g0444141</name>
</gene>
<keyword evidence="2" id="KW-1185">Reference proteome</keyword>
<protein>
    <submittedName>
        <fullName evidence="1">Uncharacterized protein</fullName>
    </submittedName>
</protein>
<sequence>MYDGSGEETSGCFCVCSIPTPTSSSGRHAININFRFESGPSCLDSGSSLVHHGTDLVGQVLGLRSDSAQFWSRVWFDSGTGLGSVADSFGSPGSVRSSDPVQSVHVRVWCDGLCSRFSLGL</sequence>
<accession>A0A251SHT6</accession>
<evidence type="ECO:0000313" key="1">
    <source>
        <dbReference type="EMBL" id="OTF98303.1"/>
    </source>
</evidence>
<dbReference type="EMBL" id="CM007903">
    <property type="protein sequence ID" value="OTF98303.1"/>
    <property type="molecule type" value="Genomic_DNA"/>
</dbReference>
<dbReference type="AlphaFoldDB" id="A0A251SHT6"/>
<dbReference type="Proteomes" id="UP000215914">
    <property type="component" value="Chromosome 14"/>
</dbReference>
<evidence type="ECO:0000313" key="2">
    <source>
        <dbReference type="Proteomes" id="UP000215914"/>
    </source>
</evidence>
<name>A0A251SHT6_HELAN</name>
<organism evidence="1 2">
    <name type="scientific">Helianthus annuus</name>
    <name type="common">Common sunflower</name>
    <dbReference type="NCBI Taxonomy" id="4232"/>
    <lineage>
        <taxon>Eukaryota</taxon>
        <taxon>Viridiplantae</taxon>
        <taxon>Streptophyta</taxon>
        <taxon>Embryophyta</taxon>
        <taxon>Tracheophyta</taxon>
        <taxon>Spermatophyta</taxon>
        <taxon>Magnoliopsida</taxon>
        <taxon>eudicotyledons</taxon>
        <taxon>Gunneridae</taxon>
        <taxon>Pentapetalae</taxon>
        <taxon>asterids</taxon>
        <taxon>campanulids</taxon>
        <taxon>Asterales</taxon>
        <taxon>Asteraceae</taxon>
        <taxon>Asteroideae</taxon>
        <taxon>Heliantheae alliance</taxon>
        <taxon>Heliantheae</taxon>
        <taxon>Helianthus</taxon>
    </lineage>
</organism>
<proteinExistence type="predicted"/>